<dbReference type="GO" id="GO:0016491">
    <property type="term" value="F:oxidoreductase activity"/>
    <property type="evidence" value="ECO:0007669"/>
    <property type="project" value="UniProtKB-KW"/>
</dbReference>
<dbReference type="PRINTS" id="PR00081">
    <property type="entry name" value="GDHRDH"/>
</dbReference>
<evidence type="ECO:0000256" key="2">
    <source>
        <dbReference type="ARBA" id="ARBA00023002"/>
    </source>
</evidence>
<keyword evidence="4" id="KW-1185">Reference proteome</keyword>
<reference evidence="3" key="1">
    <citation type="submission" date="2022-07" db="EMBL/GenBank/DDBJ databases">
        <title>Fungi with potential for degradation of polypropylene.</title>
        <authorList>
            <person name="Gostincar C."/>
        </authorList>
    </citation>
    <scope>NUCLEOTIDE SEQUENCE</scope>
    <source>
        <strain evidence="3">EXF-13308</strain>
    </source>
</reference>
<comment type="similarity">
    <text evidence="1">Belongs to the short-chain dehydrogenases/reductases (SDR) family.</text>
</comment>
<protein>
    <submittedName>
        <fullName evidence="3">NAD(P)-binding protein</fullName>
    </submittedName>
</protein>
<keyword evidence="2" id="KW-0560">Oxidoreductase</keyword>
<dbReference type="InterPro" id="IPR036291">
    <property type="entry name" value="NAD(P)-bd_dom_sf"/>
</dbReference>
<dbReference type="SUPFAM" id="SSF51735">
    <property type="entry name" value="NAD(P)-binding Rossmann-fold domains"/>
    <property type="match status" value="1"/>
</dbReference>
<dbReference type="AlphaFoldDB" id="A0AA38RCN9"/>
<evidence type="ECO:0000256" key="1">
    <source>
        <dbReference type="ARBA" id="ARBA00006484"/>
    </source>
</evidence>
<evidence type="ECO:0000313" key="4">
    <source>
        <dbReference type="Proteomes" id="UP001174694"/>
    </source>
</evidence>
<organism evidence="3 4">
    <name type="scientific">Pleurostoma richardsiae</name>
    <dbReference type="NCBI Taxonomy" id="41990"/>
    <lineage>
        <taxon>Eukaryota</taxon>
        <taxon>Fungi</taxon>
        <taxon>Dikarya</taxon>
        <taxon>Ascomycota</taxon>
        <taxon>Pezizomycotina</taxon>
        <taxon>Sordariomycetes</taxon>
        <taxon>Sordariomycetidae</taxon>
        <taxon>Calosphaeriales</taxon>
        <taxon>Pleurostomataceae</taxon>
        <taxon>Pleurostoma</taxon>
    </lineage>
</organism>
<dbReference type="PANTHER" id="PTHR42901">
    <property type="entry name" value="ALCOHOL DEHYDROGENASE"/>
    <property type="match status" value="1"/>
</dbReference>
<name>A0AA38RCN9_9PEZI</name>
<evidence type="ECO:0000313" key="3">
    <source>
        <dbReference type="EMBL" id="KAJ9143513.1"/>
    </source>
</evidence>
<accession>A0AA38RCN9</accession>
<comment type="caution">
    <text evidence="3">The sequence shown here is derived from an EMBL/GenBank/DDBJ whole genome shotgun (WGS) entry which is preliminary data.</text>
</comment>
<dbReference type="Gene3D" id="3.40.50.720">
    <property type="entry name" value="NAD(P)-binding Rossmann-like Domain"/>
    <property type="match status" value="1"/>
</dbReference>
<proteinExistence type="inferred from homology"/>
<gene>
    <name evidence="3" type="ORF">NKR23_g6629</name>
</gene>
<dbReference type="PANTHER" id="PTHR42901:SF1">
    <property type="entry name" value="ALCOHOL DEHYDROGENASE"/>
    <property type="match status" value="1"/>
</dbReference>
<dbReference type="EMBL" id="JANBVO010000019">
    <property type="protein sequence ID" value="KAJ9143513.1"/>
    <property type="molecule type" value="Genomic_DNA"/>
</dbReference>
<dbReference type="Pfam" id="PF00106">
    <property type="entry name" value="adh_short"/>
    <property type="match status" value="1"/>
</dbReference>
<dbReference type="Proteomes" id="UP001174694">
    <property type="component" value="Unassembled WGS sequence"/>
</dbReference>
<dbReference type="InterPro" id="IPR002347">
    <property type="entry name" value="SDR_fam"/>
</dbReference>
<dbReference type="CDD" id="cd05233">
    <property type="entry name" value="SDR_c"/>
    <property type="match status" value="1"/>
</dbReference>
<sequence>MSADFTKYLATLPSDHFAKINLFTNVARHDEYDFIRPEDPRLSQKDKVVVVTGASAGIGRKGLAPAFARAGAKAIYLVARNQAELQAAKKELEGINPDVKVHTKVMSVSDEMAAQELFKEIESEYGKAHVLLNNAGCGKGGPVVNGASVEGIWTDFEVMVKGIIIISQYFAKTLGKTEKGHIINITSAAGPFFLPGTDSYGLCKLVQVQIQRYIATGSPNIHATSLQPGAVLTGITKPGFERFSVDSPRLSGATAVWLTSSEADFLSSRYVDATWDMTELVERKEEITRDNLLVMELKGDFTKGRA</sequence>